<comment type="caution">
    <text evidence="1">The sequence shown here is derived from an EMBL/GenBank/DDBJ whole genome shotgun (WGS) entry which is preliminary data.</text>
</comment>
<sequence>MAFNSRVFHVIFIYTLVWHLGCVTFSLCSEEDIACLRALKHSLEDPLNRLTWSFDNLTAASLCKLNGVECWNDNDNDIRLNRLSLVDMGLKGLFPRGIRNCSYLTHLDLSGNNLFGPIPEDIAYLLRFCVRLDLSNNRFSGEIPSSISNVTYLNILMLDNNLLTGQIPKGIVDLPRIKEFSVSNNMLSGPVPNFVNLNISDESYANNSGLCGGPLEPCKYRRWKFDYSFKSGFLIGYVISTAAAVTVFISYCFPWVAEQGKKKITIAAMVLLMIKRMNKKYEADQLNQSPPLCRQLKIAEADQVGKEIAKLENLIARMNLAFISNVTNNFSEDNVIGMGQMGTMYKSTLSNGQPLAVKKLHDCPYLEEQFMFELKTLVRLRQSHNLVQLLGFCLESNERLLAYEYMSNGNLYDWLHPAEGEPRRNMEWPLRVKIATGVARGLAWLHHKFEIVHLDISSKCILLDHNFESKLSNFKQSTHLNPNGECDSTKEFCGNREFWHLDFIKEDIHSFGLVVLELITGKEPSEIDKSSYSFERSTHLSESSSKFPGYAIDKSLIGQGFDDEILQLLEVASQCVHPFPHERPTMLQVYKSLSKMIMEDEVPEIGEITETE</sequence>
<accession>A0ACC0YG35</accession>
<reference evidence="2" key="1">
    <citation type="journal article" date="2023" name="G3 (Bethesda)">
        <title>Genome assembly and association tests identify interacting loci associated with vigor, precocity, and sex in interspecific pistachio rootstocks.</title>
        <authorList>
            <person name="Palmer W."/>
            <person name="Jacygrad E."/>
            <person name="Sagayaradj S."/>
            <person name="Cavanaugh K."/>
            <person name="Han R."/>
            <person name="Bertier L."/>
            <person name="Beede B."/>
            <person name="Kafkas S."/>
            <person name="Golino D."/>
            <person name="Preece J."/>
            <person name="Michelmore R."/>
        </authorList>
    </citation>
    <scope>NUCLEOTIDE SEQUENCE [LARGE SCALE GENOMIC DNA]</scope>
</reference>
<keyword evidence="2" id="KW-1185">Reference proteome</keyword>
<organism evidence="1 2">
    <name type="scientific">Pistacia integerrima</name>
    <dbReference type="NCBI Taxonomy" id="434235"/>
    <lineage>
        <taxon>Eukaryota</taxon>
        <taxon>Viridiplantae</taxon>
        <taxon>Streptophyta</taxon>
        <taxon>Embryophyta</taxon>
        <taxon>Tracheophyta</taxon>
        <taxon>Spermatophyta</taxon>
        <taxon>Magnoliopsida</taxon>
        <taxon>eudicotyledons</taxon>
        <taxon>Gunneridae</taxon>
        <taxon>Pentapetalae</taxon>
        <taxon>rosids</taxon>
        <taxon>malvids</taxon>
        <taxon>Sapindales</taxon>
        <taxon>Anacardiaceae</taxon>
        <taxon>Pistacia</taxon>
    </lineage>
</organism>
<gene>
    <name evidence="1" type="ORF">Pint_26293</name>
</gene>
<evidence type="ECO:0000313" key="1">
    <source>
        <dbReference type="EMBL" id="KAJ0035768.1"/>
    </source>
</evidence>
<dbReference type="EMBL" id="CM047742">
    <property type="protein sequence ID" value="KAJ0035768.1"/>
    <property type="molecule type" value="Genomic_DNA"/>
</dbReference>
<name>A0ACC0YG35_9ROSI</name>
<evidence type="ECO:0000313" key="2">
    <source>
        <dbReference type="Proteomes" id="UP001163603"/>
    </source>
</evidence>
<proteinExistence type="predicted"/>
<protein>
    <submittedName>
        <fullName evidence="1">Uncharacterized protein</fullName>
    </submittedName>
</protein>
<dbReference type="Proteomes" id="UP001163603">
    <property type="component" value="Chromosome 7"/>
</dbReference>